<feature type="region of interest" description="Disordered" evidence="1">
    <location>
        <begin position="1"/>
        <end position="20"/>
    </location>
</feature>
<accession>A0A427AC40</accession>
<feature type="region of interest" description="Disordered" evidence="1">
    <location>
        <begin position="29"/>
        <end position="75"/>
    </location>
</feature>
<comment type="caution">
    <text evidence="2">The sequence shown here is derived from an EMBL/GenBank/DDBJ whole genome shotgun (WGS) entry which is preliminary data.</text>
</comment>
<gene>
    <name evidence="2" type="ORF">B296_00032083</name>
</gene>
<evidence type="ECO:0000256" key="1">
    <source>
        <dbReference type="SAM" id="MobiDB-lite"/>
    </source>
</evidence>
<organism evidence="2 3">
    <name type="scientific">Ensete ventricosum</name>
    <name type="common">Abyssinian banana</name>
    <name type="synonym">Musa ensete</name>
    <dbReference type="NCBI Taxonomy" id="4639"/>
    <lineage>
        <taxon>Eukaryota</taxon>
        <taxon>Viridiplantae</taxon>
        <taxon>Streptophyta</taxon>
        <taxon>Embryophyta</taxon>
        <taxon>Tracheophyta</taxon>
        <taxon>Spermatophyta</taxon>
        <taxon>Magnoliopsida</taxon>
        <taxon>Liliopsida</taxon>
        <taxon>Zingiberales</taxon>
        <taxon>Musaceae</taxon>
        <taxon>Ensete</taxon>
    </lineage>
</organism>
<sequence length="75" mass="8212">MQSIHVRNAIAIPDPDQGLDSKCRVITPKDELQGSDQPLSVPLERRPPARGEGIDKEEGAEVKPEVVEEEEAIPT</sequence>
<reference evidence="2 3" key="1">
    <citation type="journal article" date="2014" name="Agronomy (Basel)">
        <title>A Draft Genome Sequence for Ensete ventricosum, the Drought-Tolerant Tree Against Hunger.</title>
        <authorList>
            <person name="Harrison J."/>
            <person name="Moore K.A."/>
            <person name="Paszkiewicz K."/>
            <person name="Jones T."/>
            <person name="Grant M."/>
            <person name="Ambacheew D."/>
            <person name="Muzemil S."/>
            <person name="Studholme D.J."/>
        </authorList>
    </citation>
    <scope>NUCLEOTIDE SEQUENCE [LARGE SCALE GENOMIC DNA]</scope>
</reference>
<evidence type="ECO:0000313" key="2">
    <source>
        <dbReference type="EMBL" id="RRT73825.1"/>
    </source>
</evidence>
<proteinExistence type="predicted"/>
<protein>
    <submittedName>
        <fullName evidence="2">Uncharacterized protein</fullName>
    </submittedName>
</protein>
<dbReference type="AlphaFoldDB" id="A0A427AC40"/>
<feature type="compositionally biased region" description="Basic and acidic residues" evidence="1">
    <location>
        <begin position="43"/>
        <end position="66"/>
    </location>
</feature>
<name>A0A427AC40_ENSVE</name>
<dbReference type="EMBL" id="AMZH03002970">
    <property type="protein sequence ID" value="RRT73825.1"/>
    <property type="molecule type" value="Genomic_DNA"/>
</dbReference>
<dbReference type="Proteomes" id="UP000287651">
    <property type="component" value="Unassembled WGS sequence"/>
</dbReference>
<evidence type="ECO:0000313" key="3">
    <source>
        <dbReference type="Proteomes" id="UP000287651"/>
    </source>
</evidence>